<name>A0A0B7IFZ6_9FLAO</name>
<gene>
    <name evidence="6" type="ORF">CGC56_06115</name>
</gene>
<accession>A0A0B7IFZ6</accession>
<evidence type="ECO:0000256" key="1">
    <source>
        <dbReference type="ARBA" id="ARBA00004442"/>
    </source>
</evidence>
<dbReference type="InterPro" id="IPR050330">
    <property type="entry name" value="Bact_OuterMem_StrucFunc"/>
</dbReference>
<evidence type="ECO:0000313" key="7">
    <source>
        <dbReference type="Proteomes" id="UP000243136"/>
    </source>
</evidence>
<reference evidence="7" key="1">
    <citation type="submission" date="2017-06" db="EMBL/GenBank/DDBJ databases">
        <title>Capnocytophaga spp. assemblies.</title>
        <authorList>
            <person name="Gulvik C.A."/>
        </authorList>
    </citation>
    <scope>NUCLEOTIDE SEQUENCE [LARGE SCALE GENOMIC DNA]</scope>
    <source>
        <strain evidence="7">H5594</strain>
    </source>
</reference>
<dbReference type="PRINTS" id="PR01021">
    <property type="entry name" value="OMPADOMAIN"/>
</dbReference>
<evidence type="ECO:0000256" key="5">
    <source>
        <dbReference type="SAM" id="SignalP"/>
    </source>
</evidence>
<keyword evidence="2 4" id="KW-0472">Membrane</keyword>
<evidence type="ECO:0000256" key="2">
    <source>
        <dbReference type="ARBA" id="ARBA00023136"/>
    </source>
</evidence>
<dbReference type="PROSITE" id="PS51123">
    <property type="entry name" value="OMPA_2"/>
    <property type="match status" value="1"/>
</dbReference>
<dbReference type="InterPro" id="IPR006664">
    <property type="entry name" value="OMP_bac"/>
</dbReference>
<dbReference type="InterPro" id="IPR036737">
    <property type="entry name" value="OmpA-like_sf"/>
</dbReference>
<dbReference type="SUPFAM" id="SSF103088">
    <property type="entry name" value="OmpA-like"/>
    <property type="match status" value="1"/>
</dbReference>
<sequence>MNRLVKTLMCVLFSCSVFAQEQYTSQSEKTNIARQAYYSQYGRWTLGANVGVSALWGDFSSFAHDNTYVAPLGSFQVIYQETPTLGFSLEAFVGKNRLGAIENNANEYLNFYGYRSAVGADPYTSEVFLQYKDLYSDVMLVQGRLGVDIHLNNLFSGNKADTMRKYIVVFSPSYYLQYYRPVVYRKNDGKRYTNRDLFYQNSNGVGAELALRMRLSRVFDLQLKAGGVYGFNKKFDGVAGNSDNNLLAYFQAGVLFKLNGETKRENLIRAATLPYVPEYTPIIEEKIIRDTIYIEKIVERIKEVSVSDKEGVSGSKSIKNNASGDGSIEESGYVTQSVSIPALFFRRGYAVIDEAKYQHNLQEMIRVLNEYSQLQIRIEGWCDKTGTDYVNAKLSQRRAEVLRQYLIDKGIDASRITDVTGKGVDYQNGYTQQARRAVVFFIED</sequence>
<evidence type="ECO:0000256" key="4">
    <source>
        <dbReference type="PROSITE-ProRule" id="PRU00473"/>
    </source>
</evidence>
<keyword evidence="5" id="KW-0732">Signal</keyword>
<dbReference type="CDD" id="cd07185">
    <property type="entry name" value="OmpA_C-like"/>
    <property type="match status" value="1"/>
</dbReference>
<dbReference type="RefSeq" id="WP_082048339.1">
    <property type="nucleotide sequence ID" value="NZ_CP022388.1"/>
</dbReference>
<dbReference type="Proteomes" id="UP000243136">
    <property type="component" value="Chromosome"/>
</dbReference>
<protein>
    <submittedName>
        <fullName evidence="6">OmpA family protein</fullName>
    </submittedName>
</protein>
<dbReference type="PANTHER" id="PTHR30329">
    <property type="entry name" value="STATOR ELEMENT OF FLAGELLAR MOTOR COMPLEX"/>
    <property type="match status" value="1"/>
</dbReference>
<proteinExistence type="predicted"/>
<organism evidence="6 7">
    <name type="scientific">Capnocytophaga canimorsus</name>
    <dbReference type="NCBI Taxonomy" id="28188"/>
    <lineage>
        <taxon>Bacteria</taxon>
        <taxon>Pseudomonadati</taxon>
        <taxon>Bacteroidota</taxon>
        <taxon>Flavobacteriia</taxon>
        <taxon>Flavobacteriales</taxon>
        <taxon>Flavobacteriaceae</taxon>
        <taxon>Capnocytophaga</taxon>
    </lineage>
</organism>
<evidence type="ECO:0000313" key="6">
    <source>
        <dbReference type="EMBL" id="ATA91782.1"/>
    </source>
</evidence>
<feature type="chain" id="PRO_5002133041" evidence="5">
    <location>
        <begin position="20"/>
        <end position="444"/>
    </location>
</feature>
<dbReference type="PANTHER" id="PTHR30329:SF21">
    <property type="entry name" value="LIPOPROTEIN YIAD-RELATED"/>
    <property type="match status" value="1"/>
</dbReference>
<evidence type="ECO:0000256" key="3">
    <source>
        <dbReference type="ARBA" id="ARBA00023237"/>
    </source>
</evidence>
<dbReference type="GO" id="GO:0009279">
    <property type="term" value="C:cell outer membrane"/>
    <property type="evidence" value="ECO:0007669"/>
    <property type="project" value="UniProtKB-SubCell"/>
</dbReference>
<dbReference type="AlphaFoldDB" id="A0A0B7IFZ6"/>
<dbReference type="Gene3D" id="3.30.1330.60">
    <property type="entry name" value="OmpA-like domain"/>
    <property type="match status" value="1"/>
</dbReference>
<dbReference type="Pfam" id="PF00691">
    <property type="entry name" value="OmpA"/>
    <property type="match status" value="1"/>
</dbReference>
<feature type="signal peptide" evidence="5">
    <location>
        <begin position="1"/>
        <end position="19"/>
    </location>
</feature>
<keyword evidence="3" id="KW-0998">Cell outer membrane</keyword>
<comment type="subcellular location">
    <subcellularLocation>
        <location evidence="1">Cell outer membrane</location>
    </subcellularLocation>
</comment>
<dbReference type="EMBL" id="CP022388">
    <property type="protein sequence ID" value="ATA91782.1"/>
    <property type="molecule type" value="Genomic_DNA"/>
</dbReference>
<dbReference type="InterPro" id="IPR006665">
    <property type="entry name" value="OmpA-like"/>
</dbReference>